<organism evidence="1 2">
    <name type="scientific">Vigna mungo</name>
    <name type="common">Black gram</name>
    <name type="synonym">Phaseolus mungo</name>
    <dbReference type="NCBI Taxonomy" id="3915"/>
    <lineage>
        <taxon>Eukaryota</taxon>
        <taxon>Viridiplantae</taxon>
        <taxon>Streptophyta</taxon>
        <taxon>Embryophyta</taxon>
        <taxon>Tracheophyta</taxon>
        <taxon>Spermatophyta</taxon>
        <taxon>Magnoliopsida</taxon>
        <taxon>eudicotyledons</taxon>
        <taxon>Gunneridae</taxon>
        <taxon>Pentapetalae</taxon>
        <taxon>rosids</taxon>
        <taxon>fabids</taxon>
        <taxon>Fabales</taxon>
        <taxon>Fabaceae</taxon>
        <taxon>Papilionoideae</taxon>
        <taxon>50 kb inversion clade</taxon>
        <taxon>NPAAA clade</taxon>
        <taxon>indigoferoid/millettioid clade</taxon>
        <taxon>Phaseoleae</taxon>
        <taxon>Vigna</taxon>
    </lineage>
</organism>
<dbReference type="Proteomes" id="UP001374535">
    <property type="component" value="Chromosome 5"/>
</dbReference>
<proteinExistence type="predicted"/>
<protein>
    <submittedName>
        <fullName evidence="1">Uncharacterized protein</fullName>
    </submittedName>
</protein>
<gene>
    <name evidence="1" type="ORF">V8G54_016912</name>
</gene>
<sequence>MPTQRHQTHIPLLHINGNLPQRLSRISVKRHIVLLANSPNFLHRLNYSNFIIHRHHRNKPRIGPNRSPKLLQINQPVRFNRKIGDLETFLLEVAAGIEHALVLRLRGYHVPLLVLIEMHDALDGDVVGLGRTGGEDYLLGGRAYEGRYLSARVFHGVVGFPAVEVGARVRVSETREIERQHRVNYTRVHRGCCLDVQIEGSSGDSNTLHRHSRRVVPIVFRDRRLHCRGEKLRAEVFG</sequence>
<dbReference type="EMBL" id="CP144696">
    <property type="protein sequence ID" value="WVZ12382.1"/>
    <property type="molecule type" value="Genomic_DNA"/>
</dbReference>
<accession>A0AAQ3NPP7</accession>
<evidence type="ECO:0000313" key="2">
    <source>
        <dbReference type="Proteomes" id="UP001374535"/>
    </source>
</evidence>
<keyword evidence="2" id="KW-1185">Reference proteome</keyword>
<evidence type="ECO:0000313" key="1">
    <source>
        <dbReference type="EMBL" id="WVZ12382.1"/>
    </source>
</evidence>
<name>A0AAQ3NPP7_VIGMU</name>
<dbReference type="AlphaFoldDB" id="A0AAQ3NPP7"/>
<reference evidence="1 2" key="1">
    <citation type="journal article" date="2023" name="Life. Sci Alliance">
        <title>Evolutionary insights into 3D genome organization and epigenetic landscape of Vigna mungo.</title>
        <authorList>
            <person name="Junaid A."/>
            <person name="Singh B."/>
            <person name="Bhatia S."/>
        </authorList>
    </citation>
    <scope>NUCLEOTIDE SEQUENCE [LARGE SCALE GENOMIC DNA]</scope>
    <source>
        <strain evidence="1">Urdbean</strain>
    </source>
</reference>